<comment type="caution">
    <text evidence="3">The sequence shown here is derived from an EMBL/GenBank/DDBJ whole genome shotgun (WGS) entry which is preliminary data.</text>
</comment>
<feature type="chain" id="PRO_5039865638" evidence="1">
    <location>
        <begin position="28"/>
        <end position="320"/>
    </location>
</feature>
<organism evidence="3 6">
    <name type="scientific">Eiseniibacteriota bacterium</name>
    <dbReference type="NCBI Taxonomy" id="2212470"/>
    <lineage>
        <taxon>Bacteria</taxon>
        <taxon>Candidatus Eiseniibacteriota</taxon>
    </lineage>
</organism>
<sequence length="320" mass="34580">MGEPRRHSVKRAMMVAICLLLPLTAEGAQIFEKVGTLGGQSLKIGVGARAAAMGDAYVAIADDATAVYWNPAGIARLSGQSVTLNHTAWPADILFDQAAYVFSIKWIPGMLGVNVRALTMSRDIVRTTYQPEGTGDTFDAGEWAYGISYARSLTDKFSAGFSANYVQTGLADVKGKSTTFDFGTLYDIGVLGAKIGMSIQNIGSDMTFLNEKVKMPTFFRVGGSVSLLQSGDSRLISSAEFTHPSDNSEKVNWGAEYAFHDYLFLRGGYKFNYDTEGMTAGLGVKFPLTLSKASVARLDYAYQDLKLLTAAHRVSVNVSF</sequence>
<dbReference type="EMBL" id="VBOX01000048">
    <property type="protein sequence ID" value="TMQ63989.1"/>
    <property type="molecule type" value="Genomic_DNA"/>
</dbReference>
<evidence type="ECO:0000313" key="3">
    <source>
        <dbReference type="EMBL" id="TMQ52668.1"/>
    </source>
</evidence>
<accession>A0A538SMR4</accession>
<dbReference type="Proteomes" id="UP000319829">
    <property type="component" value="Unassembled WGS sequence"/>
</dbReference>
<evidence type="ECO:0000259" key="2">
    <source>
        <dbReference type="Pfam" id="PF19572"/>
    </source>
</evidence>
<dbReference type="NCBIfam" id="NF033709">
    <property type="entry name" value="PorV_fam"/>
    <property type="match status" value="1"/>
</dbReference>
<dbReference type="Gene3D" id="2.40.160.60">
    <property type="entry name" value="Outer membrane protein transport protein (OMPP1/FadL/TodX)"/>
    <property type="match status" value="1"/>
</dbReference>
<evidence type="ECO:0000313" key="6">
    <source>
        <dbReference type="Proteomes" id="UP000319829"/>
    </source>
</evidence>
<dbReference type="SUPFAM" id="SSF56935">
    <property type="entry name" value="Porins"/>
    <property type="match status" value="1"/>
</dbReference>
<keyword evidence="1" id="KW-0732">Signal</keyword>
<dbReference type="EMBL" id="VBOU01000095">
    <property type="protein sequence ID" value="TMQ52668.1"/>
    <property type="molecule type" value="Genomic_DNA"/>
</dbReference>
<dbReference type="Proteomes" id="UP000317366">
    <property type="component" value="Unassembled WGS sequence"/>
</dbReference>
<name>A0A538SMR4_UNCEI</name>
<evidence type="ECO:0000313" key="5">
    <source>
        <dbReference type="Proteomes" id="UP000317366"/>
    </source>
</evidence>
<reference evidence="5 6" key="1">
    <citation type="journal article" date="2019" name="Nat. Microbiol.">
        <title>Mediterranean grassland soil C-N compound turnover is dependent on rainfall and depth, and is mediated by genomically divergent microorganisms.</title>
        <authorList>
            <person name="Diamond S."/>
            <person name="Andeer P.F."/>
            <person name="Li Z."/>
            <person name="Crits-Christoph A."/>
            <person name="Burstein D."/>
            <person name="Anantharaman K."/>
            <person name="Lane K.R."/>
            <person name="Thomas B.C."/>
            <person name="Pan C."/>
            <person name="Northen T.R."/>
            <person name="Banfield J.F."/>
        </authorList>
    </citation>
    <scope>NUCLEOTIDE SEQUENCE [LARGE SCALE GENOMIC DNA]</scope>
    <source>
        <strain evidence="3">WS_4</strain>
        <strain evidence="4">WS_7</strain>
    </source>
</reference>
<dbReference type="Pfam" id="PF19572">
    <property type="entry name" value="PorV"/>
    <property type="match status" value="1"/>
</dbReference>
<gene>
    <name evidence="3" type="ORF">E6K74_11735</name>
    <name evidence="4" type="ORF">E6K77_04405</name>
</gene>
<proteinExistence type="predicted"/>
<evidence type="ECO:0000313" key="4">
    <source>
        <dbReference type="EMBL" id="TMQ63989.1"/>
    </source>
</evidence>
<feature type="domain" description="Type IX secretion system protein PorV" evidence="2">
    <location>
        <begin position="40"/>
        <end position="242"/>
    </location>
</feature>
<dbReference type="InterPro" id="IPR045741">
    <property type="entry name" value="PorV"/>
</dbReference>
<feature type="signal peptide" evidence="1">
    <location>
        <begin position="1"/>
        <end position="27"/>
    </location>
</feature>
<protein>
    <submittedName>
        <fullName evidence="3">UPF0164 family protein</fullName>
    </submittedName>
</protein>
<evidence type="ECO:0000256" key="1">
    <source>
        <dbReference type="SAM" id="SignalP"/>
    </source>
</evidence>
<dbReference type="AlphaFoldDB" id="A0A538SMR4"/>